<evidence type="ECO:0000313" key="2">
    <source>
        <dbReference type="Proteomes" id="UP001247620"/>
    </source>
</evidence>
<reference evidence="1 2" key="1">
    <citation type="submission" date="2023-07" db="EMBL/GenBank/DDBJ databases">
        <title>Sorghum-associated microbial communities from plants grown in Nebraska, USA.</title>
        <authorList>
            <person name="Schachtman D."/>
        </authorList>
    </citation>
    <scope>NUCLEOTIDE SEQUENCE [LARGE SCALE GENOMIC DNA]</scope>
    <source>
        <strain evidence="1 2">3262</strain>
    </source>
</reference>
<accession>A0ABU1TIW3</accession>
<organism evidence="1 2">
    <name type="scientific">Mucilaginibacter pocheonensis</name>
    <dbReference type="NCBI Taxonomy" id="398050"/>
    <lineage>
        <taxon>Bacteria</taxon>
        <taxon>Pseudomonadati</taxon>
        <taxon>Bacteroidota</taxon>
        <taxon>Sphingobacteriia</taxon>
        <taxon>Sphingobacteriales</taxon>
        <taxon>Sphingobacteriaceae</taxon>
        <taxon>Mucilaginibacter</taxon>
    </lineage>
</organism>
<gene>
    <name evidence="1" type="ORF">J2W55_005155</name>
</gene>
<name>A0ABU1TIW3_9SPHI</name>
<protein>
    <submittedName>
        <fullName evidence="1">Three-Cys-motif partner protein</fullName>
    </submittedName>
</protein>
<evidence type="ECO:0000313" key="1">
    <source>
        <dbReference type="EMBL" id="MDR6945287.1"/>
    </source>
</evidence>
<keyword evidence="2" id="KW-1185">Reference proteome</keyword>
<dbReference type="RefSeq" id="WP_310103021.1">
    <property type="nucleotide sequence ID" value="NZ_JAVDUU010000005.1"/>
</dbReference>
<comment type="caution">
    <text evidence="1">The sequence shown here is derived from an EMBL/GenBank/DDBJ whole genome shotgun (WGS) entry which is preliminary data.</text>
</comment>
<dbReference type="NCBIfam" id="TIGR04474">
    <property type="entry name" value="tcm_partner"/>
    <property type="match status" value="1"/>
</dbReference>
<proteinExistence type="predicted"/>
<dbReference type="EMBL" id="JAVDUU010000005">
    <property type="protein sequence ID" value="MDR6945287.1"/>
    <property type="molecule type" value="Genomic_DNA"/>
</dbReference>
<sequence length="282" mass="32596">MKSNIVNQFGGNWTEAKMEIVVKYAKAYLTIMNKQTWVKTLYFDGFAGSGHIEADEEKDAIKGTALRILEIDDPKPFDIYYFVEKNKKNKESLEAVIKENYPSKRAPVIQEDCNIKLMHMAKFLKENKPFRALAFIDPYGMSVNWESIEHLKGLGIDLWILVPTGVGVNRLLKNDKNIPEAWLKKLEMFLGLERNEILKHFYSDKTINTLFGDETSVNKDVEIIQKIGNLYSQRLKTIFEFVSDSFVMRNSTNSIMYHFMMATNNKTALALANDIIKPKYRI</sequence>
<dbReference type="Proteomes" id="UP001247620">
    <property type="component" value="Unassembled WGS sequence"/>
</dbReference>
<dbReference type="InterPro" id="IPR031009">
    <property type="entry name" value="Tcm_partner"/>
</dbReference>